<gene>
    <name evidence="4" type="ORF">IA57_06940</name>
</gene>
<dbReference type="EMBL" id="JPFK01000005">
    <property type="protein sequence ID" value="KFB01558.1"/>
    <property type="molecule type" value="Genomic_DNA"/>
</dbReference>
<dbReference type="Pfam" id="PF18962">
    <property type="entry name" value="Por_Secre_tail"/>
    <property type="match status" value="1"/>
</dbReference>
<dbReference type="RefSeq" id="WP_036120952.1">
    <property type="nucleotide sequence ID" value="NZ_BMET01000001.1"/>
</dbReference>
<evidence type="ECO:0000256" key="2">
    <source>
        <dbReference type="SAM" id="SignalP"/>
    </source>
</evidence>
<dbReference type="eggNOG" id="COG5276">
    <property type="taxonomic scope" value="Bacteria"/>
</dbReference>
<name>A0A084TLH2_9FLAO</name>
<proteinExistence type="predicted"/>
<evidence type="ECO:0000313" key="5">
    <source>
        <dbReference type="Proteomes" id="UP000028521"/>
    </source>
</evidence>
<feature type="domain" description="Secretion system C-terminal sorting" evidence="3">
    <location>
        <begin position="40"/>
        <end position="109"/>
    </location>
</feature>
<feature type="signal peptide" evidence="2">
    <location>
        <begin position="1"/>
        <end position="19"/>
    </location>
</feature>
<dbReference type="STRING" id="1197477.IA57_06940"/>
<organism evidence="4 5">
    <name type="scientific">Mangrovimonas yunxiaonensis</name>
    <dbReference type="NCBI Taxonomy" id="1197477"/>
    <lineage>
        <taxon>Bacteria</taxon>
        <taxon>Pseudomonadati</taxon>
        <taxon>Bacteroidota</taxon>
        <taxon>Flavobacteriia</taxon>
        <taxon>Flavobacteriales</taxon>
        <taxon>Flavobacteriaceae</taxon>
        <taxon>Mangrovimonas</taxon>
    </lineage>
</organism>
<evidence type="ECO:0000313" key="4">
    <source>
        <dbReference type="EMBL" id="KFB01558.1"/>
    </source>
</evidence>
<dbReference type="OrthoDB" id="862563at2"/>
<dbReference type="InterPro" id="IPR026444">
    <property type="entry name" value="Secre_tail"/>
</dbReference>
<dbReference type="AlphaFoldDB" id="A0A084TLH2"/>
<reference evidence="4 5" key="1">
    <citation type="journal article" date="2014" name="Genome Announc.">
        <title>Draft Genome Sequence of the Algicidal Bacterium Mangrovimonas yunxiaonensis Strain LY01.</title>
        <authorList>
            <person name="Li Y."/>
            <person name="Zhu H."/>
            <person name="Li C."/>
            <person name="Zhang H."/>
            <person name="Chen Z."/>
            <person name="Zheng W."/>
            <person name="Xu H."/>
            <person name="Zheng T."/>
        </authorList>
    </citation>
    <scope>NUCLEOTIDE SEQUENCE [LARGE SCALE GENOMIC DNA]</scope>
    <source>
        <strain evidence="4 5">LY01</strain>
    </source>
</reference>
<evidence type="ECO:0000259" key="3">
    <source>
        <dbReference type="Pfam" id="PF18962"/>
    </source>
</evidence>
<keyword evidence="5" id="KW-1185">Reference proteome</keyword>
<comment type="caution">
    <text evidence="4">The sequence shown here is derived from an EMBL/GenBank/DDBJ whole genome shotgun (WGS) entry which is preliminary data.</text>
</comment>
<feature type="chain" id="PRO_5001782932" description="Secretion system C-terminal sorting domain-containing protein" evidence="2">
    <location>
        <begin position="20"/>
        <end position="110"/>
    </location>
</feature>
<accession>A0A084TLH2</accession>
<evidence type="ECO:0000256" key="1">
    <source>
        <dbReference type="ARBA" id="ARBA00022729"/>
    </source>
</evidence>
<keyword evidence="1 2" id="KW-0732">Signal</keyword>
<sequence>MKHFYTLILTALVALFCSAAGFSQDHRGLASVDQSTDINIYPNPVKHGLVTITTHSQKQKHIEVYNVLGKQVLKTTLLKDKLNISKLPSGIYILKITIGNQEATRKLVVE</sequence>
<dbReference type="NCBIfam" id="TIGR04183">
    <property type="entry name" value="Por_Secre_tail"/>
    <property type="match status" value="1"/>
</dbReference>
<protein>
    <recommendedName>
        <fullName evidence="3">Secretion system C-terminal sorting domain-containing protein</fullName>
    </recommendedName>
</protein>
<dbReference type="Proteomes" id="UP000028521">
    <property type="component" value="Unassembled WGS sequence"/>
</dbReference>
<reference evidence="5" key="2">
    <citation type="submission" date="2014-07" db="EMBL/GenBank/DDBJ databases">
        <title>Genome sequence of Mangrovimonas yunxiaonensis.</title>
        <authorList>
            <person name="Li Y."/>
            <person name="Zheng T."/>
        </authorList>
    </citation>
    <scope>NUCLEOTIDE SEQUENCE [LARGE SCALE GENOMIC DNA]</scope>
    <source>
        <strain evidence="5">LY01</strain>
    </source>
</reference>